<reference evidence="3 4" key="1">
    <citation type="submission" date="2012-07" db="EMBL/GenBank/DDBJ databases">
        <title>Genome sequence of Brachyspira sp. 30446, isolated from a pig with mucohaemorrhagic colitis.</title>
        <authorList>
            <person name="Rubin J.E."/>
            <person name="Fernando C."/>
            <person name="Harding J.C.S."/>
            <person name="Hill J.E."/>
        </authorList>
    </citation>
    <scope>NUCLEOTIDE SEQUENCE [LARGE SCALE GENOMIC DNA]</scope>
    <source>
        <strain evidence="3 4">30446</strain>
    </source>
</reference>
<dbReference type="STRING" id="1289135.A966_03730"/>
<proteinExistence type="predicted"/>
<dbReference type="Proteomes" id="UP000011663">
    <property type="component" value="Unassembled WGS sequence"/>
</dbReference>
<dbReference type="PROSITE" id="PS51257">
    <property type="entry name" value="PROKAR_LIPOPROTEIN"/>
    <property type="match status" value="1"/>
</dbReference>
<dbReference type="InterPro" id="IPR038477">
    <property type="entry name" value="ASST_N_sf"/>
</dbReference>
<dbReference type="InterPro" id="IPR035391">
    <property type="entry name" value="Arylsulfotran_N"/>
</dbReference>
<sequence length="496" mass="56281">MKKLLFTILLITGLFTLSCKDKVTSPLNNPIGITVNPNGTTPLSAVYTRETVNTAPITVTVKGLYGEPDIIHTYPAGYGREFEIHGMFAESQNTIEVNDGGRIITKNVYVASLQNGIQKKYDVSINNLPEEKYKNNPELYFIMAITYLYSIGISENGYVRYIQTGYGGTKLVIENKRMLLYPEISGKITDLLGKELIKYPTISHHDTIKVNGNYIYLSFSTWGSEDRLVEINSAGSKVRELSFGKLIQNSLDLEKYPEDEAVFKQIVFGEDVNNIYTVSGQQKSIDWFHGNSLVYDSSTDILYVSIRQRAVVAIDYSEWKLIWWMADETLATEVPGAIPYDVHFKDLKSLDAYRVKGDGMNDGPKNQHALFLLANGNLGMFDNQGDEENNPNGSRYVEYQITGTHGNYMAQKVYEYRDTSLYSHSMSDVDFTGDNYQNLLLAYADPKARILEVEKNTKNVLFRLDLPFMSYRADKMPLYYDEGRVYSEDCNLKNPN</sequence>
<dbReference type="EMBL" id="ALNZ01000017">
    <property type="protein sequence ID" value="EKV57672.1"/>
    <property type="molecule type" value="Genomic_DNA"/>
</dbReference>
<accession>A0A2U4F0H2</accession>
<feature type="domain" description="Arylsulfotransferase N-terminal" evidence="2">
    <location>
        <begin position="33"/>
        <end position="98"/>
    </location>
</feature>
<keyword evidence="3" id="KW-0808">Transferase</keyword>
<dbReference type="GO" id="GO:0004062">
    <property type="term" value="F:aryl sulfotransferase activity"/>
    <property type="evidence" value="ECO:0007669"/>
    <property type="project" value="InterPro"/>
</dbReference>
<evidence type="ECO:0000256" key="1">
    <source>
        <dbReference type="SAM" id="SignalP"/>
    </source>
</evidence>
<protein>
    <submittedName>
        <fullName evidence="3">Arylsulfotransferase</fullName>
    </submittedName>
</protein>
<dbReference type="GeneID" id="66487203"/>
<evidence type="ECO:0000259" key="2">
    <source>
        <dbReference type="Pfam" id="PF17425"/>
    </source>
</evidence>
<gene>
    <name evidence="3" type="ORF">A966_03730</name>
</gene>
<dbReference type="Pfam" id="PF17425">
    <property type="entry name" value="Arylsulfotran_N"/>
    <property type="match status" value="1"/>
</dbReference>
<feature type="signal peptide" evidence="1">
    <location>
        <begin position="1"/>
        <end position="19"/>
    </location>
</feature>
<dbReference type="Pfam" id="PF05935">
    <property type="entry name" value="Arylsulfotrans"/>
    <property type="match status" value="1"/>
</dbReference>
<name>A0A2U4F0H2_9SPIR</name>
<keyword evidence="1" id="KW-0732">Signal</keyword>
<dbReference type="AlphaFoldDB" id="A0A2U4F0H2"/>
<feature type="chain" id="PRO_5015538890" evidence="1">
    <location>
        <begin position="20"/>
        <end position="496"/>
    </location>
</feature>
<dbReference type="OrthoDB" id="304912at2"/>
<organism evidence="3 4">
    <name type="scientific">Brachyspira hampsonii 30446</name>
    <dbReference type="NCBI Taxonomy" id="1289135"/>
    <lineage>
        <taxon>Bacteria</taxon>
        <taxon>Pseudomonadati</taxon>
        <taxon>Spirochaetota</taxon>
        <taxon>Spirochaetia</taxon>
        <taxon>Brachyspirales</taxon>
        <taxon>Brachyspiraceae</taxon>
        <taxon>Brachyspira</taxon>
    </lineage>
</organism>
<evidence type="ECO:0000313" key="3">
    <source>
        <dbReference type="EMBL" id="EKV57672.1"/>
    </source>
</evidence>
<dbReference type="Gene3D" id="2.60.40.3100">
    <property type="entry name" value="Arylsulphate sulphotransferase monomer, N-terminal domain"/>
    <property type="match status" value="1"/>
</dbReference>
<dbReference type="RefSeq" id="WP_008722509.1">
    <property type="nucleotide sequence ID" value="NZ_JH994110.1"/>
</dbReference>
<evidence type="ECO:0000313" key="4">
    <source>
        <dbReference type="Proteomes" id="UP000011663"/>
    </source>
</evidence>
<comment type="caution">
    <text evidence="3">The sequence shown here is derived from an EMBL/GenBank/DDBJ whole genome shotgun (WGS) entry which is preliminary data.</text>
</comment>
<dbReference type="InterPro" id="IPR010262">
    <property type="entry name" value="Arylsulfotransferase_bact"/>
</dbReference>